<dbReference type="GO" id="GO:0008168">
    <property type="term" value="F:methyltransferase activity"/>
    <property type="evidence" value="ECO:0007669"/>
    <property type="project" value="UniProtKB-KW"/>
</dbReference>
<feature type="domain" description="Methyltransferase" evidence="1">
    <location>
        <begin position="61"/>
        <end position="146"/>
    </location>
</feature>
<dbReference type="RefSeq" id="WP_315728018.1">
    <property type="nucleotide sequence ID" value="NZ_JAVUPU010000010.1"/>
</dbReference>
<comment type="caution">
    <text evidence="2">The sequence shown here is derived from an EMBL/GenBank/DDBJ whole genome shotgun (WGS) entry which is preliminary data.</text>
</comment>
<dbReference type="Proteomes" id="UP001259572">
    <property type="component" value="Unassembled WGS sequence"/>
</dbReference>
<keyword evidence="2" id="KW-0489">Methyltransferase</keyword>
<gene>
    <name evidence="2" type="ORF">RQX22_16945</name>
</gene>
<keyword evidence="2" id="KW-0808">Transferase</keyword>
<evidence type="ECO:0000313" key="3">
    <source>
        <dbReference type="Proteomes" id="UP001259572"/>
    </source>
</evidence>
<dbReference type="Pfam" id="PF13649">
    <property type="entry name" value="Methyltransf_25"/>
    <property type="match status" value="1"/>
</dbReference>
<sequence length="231" mass="26352">MSRLAARSRQEEQMDAADLDPALYARVLHDLARVNRWTFTARPALLFLDQAAAGMTRFRLLDVGFGDGDVLRAIARWARRRGIEAQLAGVDLNENSVEAARAVTPDELRIDYRAGDYRGMAGPFDFIISSQVAHHMSDDQLCDFIRFMEDEARRGWLICDLHRLAFSYWGFPLLARLLRVHRIVREDGQLSIARSFRAEDWRAILGDAGVDASDVRIVRRFASRLCVERVC</sequence>
<keyword evidence="3" id="KW-1185">Reference proteome</keyword>
<dbReference type="GO" id="GO:0032259">
    <property type="term" value="P:methylation"/>
    <property type="evidence" value="ECO:0007669"/>
    <property type="project" value="UniProtKB-KW"/>
</dbReference>
<evidence type="ECO:0000259" key="1">
    <source>
        <dbReference type="Pfam" id="PF13649"/>
    </source>
</evidence>
<dbReference type="InterPro" id="IPR041698">
    <property type="entry name" value="Methyltransf_25"/>
</dbReference>
<dbReference type="Gene3D" id="3.40.50.150">
    <property type="entry name" value="Vaccinia Virus protein VP39"/>
    <property type="match status" value="1"/>
</dbReference>
<dbReference type="InterPro" id="IPR029063">
    <property type="entry name" value="SAM-dependent_MTases_sf"/>
</dbReference>
<name>A0ABU3QB80_9SPHN</name>
<accession>A0ABU3QB80</accession>
<reference evidence="2 3" key="1">
    <citation type="submission" date="2023-05" db="EMBL/GenBank/DDBJ databases">
        <authorList>
            <person name="Guo Y."/>
        </authorList>
    </citation>
    <scope>NUCLEOTIDE SEQUENCE [LARGE SCALE GENOMIC DNA]</scope>
    <source>
        <strain evidence="2 3">GR2756</strain>
    </source>
</reference>
<dbReference type="EMBL" id="JAVUPU010000010">
    <property type="protein sequence ID" value="MDT9600651.1"/>
    <property type="molecule type" value="Genomic_DNA"/>
</dbReference>
<organism evidence="2 3">
    <name type="scientific">Sphingosinicella rhizophila</name>
    <dbReference type="NCBI Taxonomy" id="3050082"/>
    <lineage>
        <taxon>Bacteria</taxon>
        <taxon>Pseudomonadati</taxon>
        <taxon>Pseudomonadota</taxon>
        <taxon>Alphaproteobacteria</taxon>
        <taxon>Sphingomonadales</taxon>
        <taxon>Sphingosinicellaceae</taxon>
        <taxon>Sphingosinicella</taxon>
    </lineage>
</organism>
<proteinExistence type="predicted"/>
<dbReference type="CDD" id="cd02440">
    <property type="entry name" value="AdoMet_MTases"/>
    <property type="match status" value="1"/>
</dbReference>
<dbReference type="SUPFAM" id="SSF53335">
    <property type="entry name" value="S-adenosyl-L-methionine-dependent methyltransferases"/>
    <property type="match status" value="1"/>
</dbReference>
<evidence type="ECO:0000313" key="2">
    <source>
        <dbReference type="EMBL" id="MDT9600651.1"/>
    </source>
</evidence>
<protein>
    <submittedName>
        <fullName evidence="2">Methyltransferase domain-containing protein</fullName>
    </submittedName>
</protein>